<evidence type="ECO:0000313" key="5">
    <source>
        <dbReference type="Proteomes" id="UP000636960"/>
    </source>
</evidence>
<feature type="signal peptide" evidence="3">
    <location>
        <begin position="1"/>
        <end position="29"/>
    </location>
</feature>
<protein>
    <recommendedName>
        <fullName evidence="6">Gram-positive cocci surface proteins LPxTG domain-containing protein</fullName>
    </recommendedName>
</protein>
<reference evidence="4" key="1">
    <citation type="submission" date="2021-01" db="EMBL/GenBank/DDBJ databases">
        <title>Whole genome shotgun sequence of Actinoplanes rishiriensis NBRC 108556.</title>
        <authorList>
            <person name="Komaki H."/>
            <person name="Tamura T."/>
        </authorList>
    </citation>
    <scope>NUCLEOTIDE SEQUENCE</scope>
    <source>
        <strain evidence="4">NBRC 108556</strain>
    </source>
</reference>
<keyword evidence="5" id="KW-1185">Reference proteome</keyword>
<feature type="chain" id="PRO_5037528706" description="Gram-positive cocci surface proteins LPxTG domain-containing protein" evidence="3">
    <location>
        <begin position="30"/>
        <end position="397"/>
    </location>
</feature>
<proteinExistence type="predicted"/>
<evidence type="ECO:0008006" key="6">
    <source>
        <dbReference type="Google" id="ProtNLM"/>
    </source>
</evidence>
<dbReference type="Proteomes" id="UP000636960">
    <property type="component" value="Unassembled WGS sequence"/>
</dbReference>
<dbReference type="RefSeq" id="WP_203785137.1">
    <property type="nucleotide sequence ID" value="NZ_BOMV01000060.1"/>
</dbReference>
<keyword evidence="2" id="KW-0472">Membrane</keyword>
<evidence type="ECO:0000256" key="3">
    <source>
        <dbReference type="SAM" id="SignalP"/>
    </source>
</evidence>
<evidence type="ECO:0000256" key="2">
    <source>
        <dbReference type="SAM" id="Phobius"/>
    </source>
</evidence>
<dbReference type="EMBL" id="BOMV01000060">
    <property type="protein sequence ID" value="GIE98101.1"/>
    <property type="molecule type" value="Genomic_DNA"/>
</dbReference>
<name>A0A919JZI1_9ACTN</name>
<feature type="transmembrane region" description="Helical" evidence="2">
    <location>
        <begin position="370"/>
        <end position="391"/>
    </location>
</feature>
<gene>
    <name evidence="4" type="ORF">Ari01nite_55660</name>
</gene>
<keyword evidence="2" id="KW-0812">Transmembrane</keyword>
<organism evidence="4 5">
    <name type="scientific">Paractinoplanes rishiriensis</name>
    <dbReference type="NCBI Taxonomy" id="1050105"/>
    <lineage>
        <taxon>Bacteria</taxon>
        <taxon>Bacillati</taxon>
        <taxon>Actinomycetota</taxon>
        <taxon>Actinomycetes</taxon>
        <taxon>Micromonosporales</taxon>
        <taxon>Micromonosporaceae</taxon>
        <taxon>Paractinoplanes</taxon>
    </lineage>
</organism>
<dbReference type="AlphaFoldDB" id="A0A919JZI1"/>
<feature type="region of interest" description="Disordered" evidence="1">
    <location>
        <begin position="333"/>
        <end position="367"/>
    </location>
</feature>
<keyword evidence="3" id="KW-0732">Signal</keyword>
<accession>A0A919JZI1</accession>
<evidence type="ECO:0000256" key="1">
    <source>
        <dbReference type="SAM" id="MobiDB-lite"/>
    </source>
</evidence>
<sequence>MPNLSLVRAGLTGLVTAGALCLTATPALAADIDFGLELSGTTIATDASGKWPKVKITNHGTTSASAVSVVFDTTQLDPAKVSASDVGGYCTTENGLITCDLDDYGTPAPGGSLHVLVPLVPVDGATGPAGKLTVTVRAEGDTVEANDSRTADVTISGHGADLSVYVQDLTWQNENGTITEEPVPPGKTSPLFALIVNQGDMVADGVRVRVQLPEQTSFTTRQYQGCSISADRRTANCELTQFSLNPRPAPGSTAGEFGMFFTFQVLVSPDARGPVALQGGKVTAEPIQQVSALSAAGRRNAELPDFVSWATPEQLSKIDPDPSDNTDTFVVFVGAGPDDGETPPGDGETPGDDDGGQGGSDGGLPVTGPGAVAVGGAGLAAVAVGALLLVITRRRRI</sequence>
<evidence type="ECO:0000313" key="4">
    <source>
        <dbReference type="EMBL" id="GIE98101.1"/>
    </source>
</evidence>
<comment type="caution">
    <text evidence="4">The sequence shown here is derived from an EMBL/GenBank/DDBJ whole genome shotgun (WGS) entry which is preliminary data.</text>
</comment>
<keyword evidence="2" id="KW-1133">Transmembrane helix</keyword>